<dbReference type="InterPro" id="IPR000620">
    <property type="entry name" value="EamA_dom"/>
</dbReference>
<keyword evidence="5 8" id="KW-1133">Transmembrane helix</keyword>
<feature type="transmembrane region" description="Helical" evidence="8">
    <location>
        <begin position="98"/>
        <end position="118"/>
    </location>
</feature>
<gene>
    <name evidence="10" type="ORF">I4J41_08900</name>
</gene>
<evidence type="ECO:0000256" key="7">
    <source>
        <dbReference type="SAM" id="MobiDB-lite"/>
    </source>
</evidence>
<feature type="transmembrane region" description="Helical" evidence="8">
    <location>
        <begin position="178"/>
        <end position="201"/>
    </location>
</feature>
<evidence type="ECO:0000256" key="8">
    <source>
        <dbReference type="SAM" id="Phobius"/>
    </source>
</evidence>
<feature type="domain" description="EamA" evidence="9">
    <location>
        <begin position="11"/>
        <end position="141"/>
    </location>
</feature>
<dbReference type="InterPro" id="IPR051258">
    <property type="entry name" value="Diverse_Substrate_Transporter"/>
</dbReference>
<feature type="transmembrane region" description="Helical" evidence="8">
    <location>
        <begin position="125"/>
        <end position="142"/>
    </location>
</feature>
<protein>
    <submittedName>
        <fullName evidence="10">DMT family transporter</fullName>
    </submittedName>
</protein>
<dbReference type="PANTHER" id="PTHR42920">
    <property type="entry name" value="OS03G0707200 PROTEIN-RELATED"/>
    <property type="match status" value="1"/>
</dbReference>
<evidence type="ECO:0000313" key="11">
    <source>
        <dbReference type="Proteomes" id="UP000615580"/>
    </source>
</evidence>
<evidence type="ECO:0000256" key="2">
    <source>
        <dbReference type="ARBA" id="ARBA00007362"/>
    </source>
</evidence>
<keyword evidence="3" id="KW-1003">Cell membrane</keyword>
<comment type="similarity">
    <text evidence="2">Belongs to the EamA transporter family.</text>
</comment>
<dbReference type="Proteomes" id="UP000615580">
    <property type="component" value="Unassembled WGS sequence"/>
</dbReference>
<keyword evidence="6 8" id="KW-0472">Membrane</keyword>
<evidence type="ECO:0000256" key="4">
    <source>
        <dbReference type="ARBA" id="ARBA00022692"/>
    </source>
</evidence>
<evidence type="ECO:0000313" key="10">
    <source>
        <dbReference type="EMBL" id="MBG9354698.1"/>
    </source>
</evidence>
<keyword evidence="11" id="KW-1185">Reference proteome</keyword>
<comment type="subcellular location">
    <subcellularLocation>
        <location evidence="1">Cell membrane</location>
        <topology evidence="1">Multi-pass membrane protein</topology>
    </subcellularLocation>
</comment>
<dbReference type="RefSeq" id="WP_197690232.1">
    <property type="nucleotide sequence ID" value="NZ_JADQUG010000037.1"/>
</dbReference>
<dbReference type="InterPro" id="IPR037185">
    <property type="entry name" value="EmrE-like"/>
</dbReference>
<evidence type="ECO:0000256" key="6">
    <source>
        <dbReference type="ARBA" id="ARBA00023136"/>
    </source>
</evidence>
<feature type="transmembrane region" description="Helical" evidence="8">
    <location>
        <begin position="40"/>
        <end position="60"/>
    </location>
</feature>
<feature type="transmembrane region" description="Helical" evidence="8">
    <location>
        <begin position="207"/>
        <end position="230"/>
    </location>
</feature>
<feature type="transmembrane region" description="Helical" evidence="8">
    <location>
        <begin position="148"/>
        <end position="166"/>
    </location>
</feature>
<accession>A0ABS0LDD9</accession>
<feature type="compositionally biased region" description="Basic and acidic residues" evidence="7">
    <location>
        <begin position="321"/>
        <end position="346"/>
    </location>
</feature>
<keyword evidence="4 8" id="KW-0812">Transmembrane</keyword>
<name>A0ABS0LDD9_9CORY</name>
<dbReference type="EMBL" id="JADQUG010000037">
    <property type="protein sequence ID" value="MBG9354698.1"/>
    <property type="molecule type" value="Genomic_DNA"/>
</dbReference>
<evidence type="ECO:0000259" key="9">
    <source>
        <dbReference type="Pfam" id="PF00892"/>
    </source>
</evidence>
<feature type="transmembrane region" description="Helical" evidence="8">
    <location>
        <begin position="72"/>
        <end position="92"/>
    </location>
</feature>
<dbReference type="PANTHER" id="PTHR42920:SF11">
    <property type="entry name" value="INNER MEMBRANE PROTEIN YTFF"/>
    <property type="match status" value="1"/>
</dbReference>
<comment type="caution">
    <text evidence="10">The sequence shown here is derived from an EMBL/GenBank/DDBJ whole genome shotgun (WGS) entry which is preliminary data.</text>
</comment>
<evidence type="ECO:0000256" key="5">
    <source>
        <dbReference type="ARBA" id="ARBA00022989"/>
    </source>
</evidence>
<dbReference type="Pfam" id="PF00892">
    <property type="entry name" value="EamA"/>
    <property type="match status" value="2"/>
</dbReference>
<feature type="transmembrane region" description="Helical" evidence="8">
    <location>
        <begin position="265"/>
        <end position="282"/>
    </location>
</feature>
<proteinExistence type="inferred from homology"/>
<dbReference type="SUPFAM" id="SSF103481">
    <property type="entry name" value="Multidrug resistance efflux transporter EmrE"/>
    <property type="match status" value="2"/>
</dbReference>
<feature type="domain" description="EamA" evidence="9">
    <location>
        <begin position="151"/>
        <end position="282"/>
    </location>
</feature>
<organism evidence="10 11">
    <name type="scientific">Corynebacterium belfantii</name>
    <dbReference type="NCBI Taxonomy" id="2014537"/>
    <lineage>
        <taxon>Bacteria</taxon>
        <taxon>Bacillati</taxon>
        <taxon>Actinomycetota</taxon>
        <taxon>Actinomycetes</taxon>
        <taxon>Mycobacteriales</taxon>
        <taxon>Corynebacteriaceae</taxon>
        <taxon>Corynebacterium</taxon>
    </lineage>
</organism>
<evidence type="ECO:0000256" key="1">
    <source>
        <dbReference type="ARBA" id="ARBA00004651"/>
    </source>
</evidence>
<sequence length="346" mass="37374">MYFRIMKTQASLLAILAAALYALNVPVAKMLLDHTTATMLAAFLYLGAGIGMIAFARPTPDDAPITAQDAEYVVAMVVLDIAAPIFLMLGIARTTSSSVSLLGNFEIVATSLIALLLFREVISKHLWLAIALVTLASLILSFEPGTIQLNLGSLLVLAACACWGLENNCTRALSNKNAAQIVAIKGIFSGLGALIVALLLVQSTPSWRIIAITMVLGFVSYGLSITFYIMAQRHLGAAKTSAYYAIAPFLGVAFSMVLLGERPDIQFWVALLIMVAATVVIIRDSIGLQHDHMHTHVHIHQHSHDNLVHTHAHTHTHSHLHAHEGDSEEPGHSADHHADFDGHEHD</sequence>
<feature type="transmembrane region" description="Helical" evidence="8">
    <location>
        <begin position="242"/>
        <end position="259"/>
    </location>
</feature>
<reference evidence="10 11" key="1">
    <citation type="journal article" date="2020" name="J. Clin. Microbiol.">
        <title>Assessing the Genetic Diversity of Austrian Corynebacterium diphtheriae Clinical Isolates, 2011-2019.</title>
        <authorList>
            <person name="Schaeffer J."/>
            <person name="Huhulescu S."/>
            <person name="Stoeger A."/>
            <person name="Allerberger F."/>
            <person name="Ruppitsch W."/>
        </authorList>
    </citation>
    <scope>NUCLEOTIDE SEQUENCE [LARGE SCALE GENOMIC DNA]</scope>
    <source>
        <strain evidence="10 11">04-17</strain>
    </source>
</reference>
<evidence type="ECO:0000256" key="3">
    <source>
        <dbReference type="ARBA" id="ARBA00022475"/>
    </source>
</evidence>
<feature type="region of interest" description="Disordered" evidence="7">
    <location>
        <begin position="312"/>
        <end position="346"/>
    </location>
</feature>